<comment type="caution">
    <text evidence="8">The sequence shown here is derived from an EMBL/GenBank/DDBJ whole genome shotgun (WGS) entry which is preliminary data.</text>
</comment>
<dbReference type="InterPro" id="IPR000700">
    <property type="entry name" value="PAS-assoc_C"/>
</dbReference>
<feature type="domain" description="PAS" evidence="6">
    <location>
        <begin position="58"/>
        <end position="109"/>
    </location>
</feature>
<dbReference type="AlphaFoldDB" id="A0A133XE48"/>
<evidence type="ECO:0000259" key="7">
    <source>
        <dbReference type="PROSITE" id="PS50113"/>
    </source>
</evidence>
<dbReference type="GO" id="GO:0000155">
    <property type="term" value="F:phosphorelay sensor kinase activity"/>
    <property type="evidence" value="ECO:0007669"/>
    <property type="project" value="InterPro"/>
</dbReference>
<dbReference type="PANTHER" id="PTHR43065">
    <property type="entry name" value="SENSOR HISTIDINE KINASE"/>
    <property type="match status" value="1"/>
</dbReference>
<keyword evidence="8" id="KW-0418">Kinase</keyword>
<keyword evidence="8" id="KW-0808">Transferase</keyword>
<dbReference type="InterPro" id="IPR003661">
    <property type="entry name" value="HisK_dim/P_dom"/>
</dbReference>
<dbReference type="PANTHER" id="PTHR43065:SF42">
    <property type="entry name" value="TWO-COMPONENT SENSOR PPRA"/>
    <property type="match status" value="1"/>
</dbReference>
<keyword evidence="3" id="KW-0597">Phosphoprotein</keyword>
<evidence type="ECO:0000259" key="5">
    <source>
        <dbReference type="PROSITE" id="PS50109"/>
    </source>
</evidence>
<dbReference type="SUPFAM" id="SSF55874">
    <property type="entry name" value="ATPase domain of HSP90 chaperone/DNA topoisomerase II/histidine kinase"/>
    <property type="match status" value="1"/>
</dbReference>
<dbReference type="Gene3D" id="3.30.450.20">
    <property type="entry name" value="PAS domain"/>
    <property type="match status" value="1"/>
</dbReference>
<evidence type="ECO:0000256" key="1">
    <source>
        <dbReference type="ARBA" id="ARBA00000085"/>
    </source>
</evidence>
<accession>A0A133XE48</accession>
<dbReference type="SMART" id="SM00388">
    <property type="entry name" value="HisKA"/>
    <property type="match status" value="1"/>
</dbReference>
<evidence type="ECO:0000256" key="2">
    <source>
        <dbReference type="ARBA" id="ARBA00012438"/>
    </source>
</evidence>
<evidence type="ECO:0000256" key="4">
    <source>
        <dbReference type="SAM" id="MobiDB-lite"/>
    </source>
</evidence>
<protein>
    <recommendedName>
        <fullName evidence="2">histidine kinase</fullName>
        <ecNumber evidence="2">2.7.13.3</ecNumber>
    </recommendedName>
</protein>
<dbReference type="Gene3D" id="3.30.565.10">
    <property type="entry name" value="Histidine kinase-like ATPase, C-terminal domain"/>
    <property type="match status" value="1"/>
</dbReference>
<dbReference type="SUPFAM" id="SSF55785">
    <property type="entry name" value="PYP-like sensor domain (PAS domain)"/>
    <property type="match status" value="1"/>
</dbReference>
<dbReference type="CDD" id="cd00082">
    <property type="entry name" value="HisKA"/>
    <property type="match status" value="1"/>
</dbReference>
<dbReference type="InterPro" id="IPR036890">
    <property type="entry name" value="HATPase_C_sf"/>
</dbReference>
<dbReference type="SMART" id="SM00387">
    <property type="entry name" value="HATPase_c"/>
    <property type="match status" value="1"/>
</dbReference>
<dbReference type="RefSeq" id="WP_066886688.1">
    <property type="nucleotide sequence ID" value="NZ_LODL01000039.1"/>
</dbReference>
<reference evidence="8 9" key="1">
    <citation type="submission" date="2015-12" db="EMBL/GenBank/DDBJ databases">
        <title>Nitrous oxide reduction kinetics distinguish bacteria harboring typical versus atypical NosZ.</title>
        <authorList>
            <person name="Yoon S."/>
            <person name="Nissen S."/>
            <person name="Park D."/>
            <person name="Sanford R.A."/>
            <person name="Loeffler F.E."/>
        </authorList>
    </citation>
    <scope>NUCLEOTIDE SEQUENCE [LARGE SCALE GENOMIC DNA]</scope>
    <source>
        <strain evidence="8 9">ATCC BAA-841</strain>
    </source>
</reference>
<dbReference type="Pfam" id="PF08448">
    <property type="entry name" value="PAS_4"/>
    <property type="match status" value="1"/>
</dbReference>
<dbReference type="EMBL" id="LODL01000039">
    <property type="protein sequence ID" value="KXB29217.1"/>
    <property type="molecule type" value="Genomic_DNA"/>
</dbReference>
<organism evidence="8 9">
    <name type="scientific">Dechloromonas denitrificans</name>
    <dbReference type="NCBI Taxonomy" id="281362"/>
    <lineage>
        <taxon>Bacteria</taxon>
        <taxon>Pseudomonadati</taxon>
        <taxon>Pseudomonadota</taxon>
        <taxon>Betaproteobacteria</taxon>
        <taxon>Rhodocyclales</taxon>
        <taxon>Azonexaceae</taxon>
        <taxon>Dechloromonas</taxon>
    </lineage>
</organism>
<dbReference type="Proteomes" id="UP000070186">
    <property type="component" value="Unassembled WGS sequence"/>
</dbReference>
<comment type="catalytic activity">
    <reaction evidence="1">
        <text>ATP + protein L-histidine = ADP + protein N-phospho-L-histidine.</text>
        <dbReference type="EC" id="2.7.13.3"/>
    </reaction>
</comment>
<dbReference type="InterPro" id="IPR004358">
    <property type="entry name" value="Sig_transdc_His_kin-like_C"/>
</dbReference>
<dbReference type="Pfam" id="PF00512">
    <property type="entry name" value="HisKA"/>
    <property type="match status" value="1"/>
</dbReference>
<dbReference type="CDD" id="cd00130">
    <property type="entry name" value="PAS"/>
    <property type="match status" value="1"/>
</dbReference>
<feature type="domain" description="Histidine kinase" evidence="5">
    <location>
        <begin position="210"/>
        <end position="450"/>
    </location>
</feature>
<dbReference type="InterPro" id="IPR035965">
    <property type="entry name" value="PAS-like_dom_sf"/>
</dbReference>
<dbReference type="InterPro" id="IPR013656">
    <property type="entry name" value="PAS_4"/>
</dbReference>
<dbReference type="PROSITE" id="PS50113">
    <property type="entry name" value="PAC"/>
    <property type="match status" value="1"/>
</dbReference>
<dbReference type="InterPro" id="IPR005467">
    <property type="entry name" value="His_kinase_dom"/>
</dbReference>
<dbReference type="PROSITE" id="PS50109">
    <property type="entry name" value="HIS_KIN"/>
    <property type="match status" value="1"/>
</dbReference>
<proteinExistence type="predicted"/>
<dbReference type="EC" id="2.7.13.3" evidence="2"/>
<dbReference type="Pfam" id="PF02518">
    <property type="entry name" value="HATPase_c"/>
    <property type="match status" value="1"/>
</dbReference>
<dbReference type="STRING" id="281362.AT959_18710"/>
<dbReference type="InterPro" id="IPR000014">
    <property type="entry name" value="PAS"/>
</dbReference>
<dbReference type="PROSITE" id="PS50112">
    <property type="entry name" value="PAS"/>
    <property type="match status" value="1"/>
</dbReference>
<evidence type="ECO:0000259" key="6">
    <source>
        <dbReference type="PROSITE" id="PS50112"/>
    </source>
</evidence>
<gene>
    <name evidence="8" type="ORF">AT959_18710</name>
</gene>
<evidence type="ECO:0000313" key="9">
    <source>
        <dbReference type="Proteomes" id="UP000070186"/>
    </source>
</evidence>
<evidence type="ECO:0000256" key="3">
    <source>
        <dbReference type="ARBA" id="ARBA00022553"/>
    </source>
</evidence>
<name>A0A133XE48_9RHOO</name>
<dbReference type="PRINTS" id="PR00344">
    <property type="entry name" value="BCTRLSENSOR"/>
</dbReference>
<keyword evidence="9" id="KW-1185">Reference proteome</keyword>
<feature type="domain" description="PAC" evidence="7">
    <location>
        <begin position="131"/>
        <end position="183"/>
    </location>
</feature>
<dbReference type="InterPro" id="IPR036097">
    <property type="entry name" value="HisK_dim/P_sf"/>
</dbReference>
<feature type="region of interest" description="Disordered" evidence="4">
    <location>
        <begin position="1"/>
        <end position="23"/>
    </location>
</feature>
<dbReference type="NCBIfam" id="TIGR00229">
    <property type="entry name" value="sensory_box"/>
    <property type="match status" value="1"/>
</dbReference>
<dbReference type="SUPFAM" id="SSF47384">
    <property type="entry name" value="Homodimeric domain of signal transducing histidine kinase"/>
    <property type="match status" value="1"/>
</dbReference>
<dbReference type="Gene3D" id="1.10.287.130">
    <property type="match status" value="1"/>
</dbReference>
<dbReference type="InterPro" id="IPR003594">
    <property type="entry name" value="HATPase_dom"/>
</dbReference>
<evidence type="ECO:0000313" key="8">
    <source>
        <dbReference type="EMBL" id="KXB29217.1"/>
    </source>
</evidence>
<sequence length="451" mass="48455">MSTTVPPAEPESGDGGSPLPPGGEQAWIEVIQKMDEVYNDLLQYEVALEEKNAALEESHQFIESVLASMSDILIVCDRNGGIEEVNPSLCHITGKTAEGLLGTALFELFADAAEQAKAREVFARYGREGVHDCEFFLRAGDGSTVPVSMNCTPRVSQTGKLMGMVVTGRPVGELRRAYSALRQAHDDLKRTQGQLLHAEKMVSLGRLVAGVAHELNNPISFVLGNVLSLQRYASRLESYLGTVHASAAADDAAVQDMRQQLRIDRILADMPHLIDGMIEGAERTRDIVDALKRFSAVDKMTPEQVSLNEVVERSVRWVVQSAAARFAVEVDLPPKLVCPGSSGQLQQVVMNLVQNACDATAGQPTAQLKIVGAIEAGRAVLRFIDNGPGIPAEHLGRLFEPFFTTKPVGQGTGLGLSISYGIVDRHGGTLTAHNAATGGAEFILALPVESR</sequence>
<dbReference type="SMART" id="SM00091">
    <property type="entry name" value="PAS"/>
    <property type="match status" value="1"/>
</dbReference>